<reference evidence="2" key="1">
    <citation type="submission" date="2014-06" db="EMBL/GenBank/DDBJ databases">
        <authorList>
            <person name="Berkman P.J."/>
        </authorList>
    </citation>
    <scope>NUCLEOTIDE SEQUENCE [LARGE SCALE GENOMIC DNA]</scope>
</reference>
<keyword evidence="2" id="KW-1185">Reference proteome</keyword>
<sequence>MGINLNRVLGKRAQKGLVLQNLWNLDAFAITMLSDL</sequence>
<dbReference type="EMBL" id="CCFA01000522">
    <property type="protein sequence ID" value="CDW96094.1"/>
    <property type="molecule type" value="Genomic_DNA"/>
</dbReference>
<evidence type="ECO:0000313" key="2">
    <source>
        <dbReference type="Proteomes" id="UP000242770"/>
    </source>
</evidence>
<organism evidence="1 2">
    <name type="scientific">Sporisorium scitamineum</name>
    <dbReference type="NCBI Taxonomy" id="49012"/>
    <lineage>
        <taxon>Eukaryota</taxon>
        <taxon>Fungi</taxon>
        <taxon>Dikarya</taxon>
        <taxon>Basidiomycota</taxon>
        <taxon>Ustilaginomycotina</taxon>
        <taxon>Ustilaginomycetes</taxon>
        <taxon>Ustilaginales</taxon>
        <taxon>Ustilaginaceae</taxon>
        <taxon>Sporisorium</taxon>
    </lineage>
</organism>
<dbReference type="Proteomes" id="UP000242770">
    <property type="component" value="Unassembled WGS sequence"/>
</dbReference>
<gene>
    <name evidence="1" type="primary">SSCI09970.1</name>
</gene>
<accession>A0A0F7S5D8</accession>
<proteinExistence type="predicted"/>
<dbReference type="AlphaFoldDB" id="A0A0F7S5D8"/>
<protein>
    <submittedName>
        <fullName evidence="1">Uncharacterized protein</fullName>
    </submittedName>
</protein>
<name>A0A0F7S5D8_9BASI</name>
<evidence type="ECO:0000313" key="1">
    <source>
        <dbReference type="EMBL" id="CDW96094.1"/>
    </source>
</evidence>